<keyword evidence="2 7" id="KW-0813">Transport</keyword>
<keyword evidence="5 7" id="KW-1133">Transmembrane helix</keyword>
<dbReference type="PANTHER" id="PTHR30193">
    <property type="entry name" value="ABC TRANSPORTER PERMEASE PROTEIN"/>
    <property type="match status" value="1"/>
</dbReference>
<keyword evidence="6 7" id="KW-0472">Membrane</keyword>
<gene>
    <name evidence="9" type="ORF">DFJ67_4449</name>
</gene>
<dbReference type="InterPro" id="IPR000515">
    <property type="entry name" value="MetI-like"/>
</dbReference>
<evidence type="ECO:0000313" key="10">
    <source>
        <dbReference type="Proteomes" id="UP000256913"/>
    </source>
</evidence>
<dbReference type="InterPro" id="IPR035906">
    <property type="entry name" value="MetI-like_sf"/>
</dbReference>
<feature type="transmembrane region" description="Helical" evidence="7">
    <location>
        <begin position="69"/>
        <end position="90"/>
    </location>
</feature>
<evidence type="ECO:0000256" key="5">
    <source>
        <dbReference type="ARBA" id="ARBA00022989"/>
    </source>
</evidence>
<comment type="similarity">
    <text evidence="7">Belongs to the binding-protein-dependent transport system permease family.</text>
</comment>
<evidence type="ECO:0000313" key="9">
    <source>
        <dbReference type="EMBL" id="REF98431.1"/>
    </source>
</evidence>
<comment type="subcellular location">
    <subcellularLocation>
        <location evidence="1 7">Cell membrane</location>
        <topology evidence="1 7">Multi-pass membrane protein</topology>
    </subcellularLocation>
</comment>
<dbReference type="EMBL" id="QUMQ01000001">
    <property type="protein sequence ID" value="REF98431.1"/>
    <property type="molecule type" value="Genomic_DNA"/>
</dbReference>
<dbReference type="InterPro" id="IPR051393">
    <property type="entry name" value="ABC_transporter_permease"/>
</dbReference>
<evidence type="ECO:0000256" key="2">
    <source>
        <dbReference type="ARBA" id="ARBA00022448"/>
    </source>
</evidence>
<reference evidence="9 10" key="1">
    <citation type="submission" date="2018-08" db="EMBL/GenBank/DDBJ databases">
        <title>Sequencing the genomes of 1000 actinobacteria strains.</title>
        <authorList>
            <person name="Klenk H.-P."/>
        </authorList>
    </citation>
    <scope>NUCLEOTIDE SEQUENCE [LARGE SCALE GENOMIC DNA]</scope>
    <source>
        <strain evidence="9 10">DSM 44099</strain>
    </source>
</reference>
<evidence type="ECO:0000256" key="6">
    <source>
        <dbReference type="ARBA" id="ARBA00023136"/>
    </source>
</evidence>
<dbReference type="SUPFAM" id="SSF161098">
    <property type="entry name" value="MetI-like"/>
    <property type="match status" value="1"/>
</dbReference>
<dbReference type="Proteomes" id="UP000256913">
    <property type="component" value="Unassembled WGS sequence"/>
</dbReference>
<dbReference type="PANTHER" id="PTHR30193:SF37">
    <property type="entry name" value="INNER MEMBRANE ABC TRANSPORTER PERMEASE PROTEIN YCJO"/>
    <property type="match status" value="1"/>
</dbReference>
<dbReference type="Pfam" id="PF00528">
    <property type="entry name" value="BPD_transp_1"/>
    <property type="match status" value="1"/>
</dbReference>
<name>A0A3D9ZMI2_9ACTN</name>
<feature type="transmembrane region" description="Helical" evidence="7">
    <location>
        <begin position="102"/>
        <end position="122"/>
    </location>
</feature>
<accession>A0A3D9ZMI2</accession>
<dbReference type="GO" id="GO:0005886">
    <property type="term" value="C:plasma membrane"/>
    <property type="evidence" value="ECO:0007669"/>
    <property type="project" value="UniProtKB-SubCell"/>
</dbReference>
<feature type="transmembrane region" description="Helical" evidence="7">
    <location>
        <begin position="152"/>
        <end position="176"/>
    </location>
</feature>
<dbReference type="AlphaFoldDB" id="A0A3D9ZMI2"/>
<evidence type="ECO:0000256" key="7">
    <source>
        <dbReference type="RuleBase" id="RU363032"/>
    </source>
</evidence>
<keyword evidence="3" id="KW-1003">Cell membrane</keyword>
<sequence length="288" mass="32876">MWRERSAYGFLAPGLILFSIFTVFALGFAFYLTFREWNILEPEKPFIGLQNYQDLVHDKDFGRSIINTAYFTGASVPLGMLVGLCVALLLNQPIRGRGLLRTLYFLPTVTPFVVAAIIWKWLYNGDFGLFNYYLLKTHLITEPLVWLSDKNLAMPAVVLMSVWTSVGFSMVVYLAALQAIPNDLYEAARIDGAGAWARLRYVTWPMLRPSTLFLMVMGIIGSFQVFTQIYIMTSGGPLNRTTTMVYYIYEAAFKFYEMGYASTLAYALFLMLLVFTALQLRLYRRADV</sequence>
<comment type="caution">
    <text evidence="9">The sequence shown here is derived from an EMBL/GenBank/DDBJ whole genome shotgun (WGS) entry which is preliminary data.</text>
</comment>
<evidence type="ECO:0000256" key="1">
    <source>
        <dbReference type="ARBA" id="ARBA00004651"/>
    </source>
</evidence>
<feature type="transmembrane region" description="Helical" evidence="7">
    <location>
        <begin position="212"/>
        <end position="231"/>
    </location>
</feature>
<dbReference type="CDD" id="cd06261">
    <property type="entry name" value="TM_PBP2"/>
    <property type="match status" value="1"/>
</dbReference>
<dbReference type="GO" id="GO:0055085">
    <property type="term" value="P:transmembrane transport"/>
    <property type="evidence" value="ECO:0007669"/>
    <property type="project" value="InterPro"/>
</dbReference>
<feature type="transmembrane region" description="Helical" evidence="7">
    <location>
        <begin position="264"/>
        <end position="283"/>
    </location>
</feature>
<evidence type="ECO:0000256" key="4">
    <source>
        <dbReference type="ARBA" id="ARBA00022692"/>
    </source>
</evidence>
<evidence type="ECO:0000256" key="3">
    <source>
        <dbReference type="ARBA" id="ARBA00022475"/>
    </source>
</evidence>
<dbReference type="Gene3D" id="1.10.3720.10">
    <property type="entry name" value="MetI-like"/>
    <property type="match status" value="1"/>
</dbReference>
<keyword evidence="4 7" id="KW-0812">Transmembrane</keyword>
<keyword evidence="10" id="KW-1185">Reference proteome</keyword>
<feature type="domain" description="ABC transmembrane type-1" evidence="8">
    <location>
        <begin position="65"/>
        <end position="279"/>
    </location>
</feature>
<evidence type="ECO:0000259" key="8">
    <source>
        <dbReference type="PROSITE" id="PS50928"/>
    </source>
</evidence>
<protein>
    <submittedName>
        <fullName evidence="9">Carbohydrate ABC transporter membrane protein 1 (CUT1 family)</fullName>
    </submittedName>
</protein>
<organism evidence="9 10">
    <name type="scientific">Asanoa ferruginea</name>
    <dbReference type="NCBI Taxonomy" id="53367"/>
    <lineage>
        <taxon>Bacteria</taxon>
        <taxon>Bacillati</taxon>
        <taxon>Actinomycetota</taxon>
        <taxon>Actinomycetes</taxon>
        <taxon>Micromonosporales</taxon>
        <taxon>Micromonosporaceae</taxon>
        <taxon>Asanoa</taxon>
    </lineage>
</organism>
<proteinExistence type="inferred from homology"/>
<feature type="transmembrane region" description="Helical" evidence="7">
    <location>
        <begin position="7"/>
        <end position="32"/>
    </location>
</feature>
<dbReference type="PROSITE" id="PS50928">
    <property type="entry name" value="ABC_TM1"/>
    <property type="match status" value="1"/>
</dbReference>